<comment type="caution">
    <text evidence="1">The sequence shown here is derived from an EMBL/GenBank/DDBJ whole genome shotgun (WGS) entry which is preliminary data.</text>
</comment>
<sequence length="57" mass="6478">MTEWLVVLPETRQVLQEHYPVAFQHAAYLRLLGHLLFSADYAEGQLGQVLLNQSVLA</sequence>
<dbReference type="Proteomes" id="UP001589733">
    <property type="component" value="Unassembled WGS sequence"/>
</dbReference>
<name>A0ABV6B0X4_9DEIO</name>
<evidence type="ECO:0000313" key="2">
    <source>
        <dbReference type="Proteomes" id="UP001589733"/>
    </source>
</evidence>
<protein>
    <submittedName>
        <fullName evidence="1">Uncharacterized protein</fullName>
    </submittedName>
</protein>
<dbReference type="EMBL" id="JBHLYR010000049">
    <property type="protein sequence ID" value="MFB9993402.1"/>
    <property type="molecule type" value="Genomic_DNA"/>
</dbReference>
<organism evidence="1 2">
    <name type="scientific">Deinococcus oregonensis</name>
    <dbReference type="NCBI Taxonomy" id="1805970"/>
    <lineage>
        <taxon>Bacteria</taxon>
        <taxon>Thermotogati</taxon>
        <taxon>Deinococcota</taxon>
        <taxon>Deinococci</taxon>
        <taxon>Deinococcales</taxon>
        <taxon>Deinococcaceae</taxon>
        <taxon>Deinococcus</taxon>
    </lineage>
</organism>
<keyword evidence="2" id="KW-1185">Reference proteome</keyword>
<dbReference type="RefSeq" id="WP_380012166.1">
    <property type="nucleotide sequence ID" value="NZ_JBHLYR010000049.1"/>
</dbReference>
<reference evidence="1 2" key="1">
    <citation type="submission" date="2024-09" db="EMBL/GenBank/DDBJ databases">
        <authorList>
            <person name="Sun Q."/>
            <person name="Mori K."/>
        </authorList>
    </citation>
    <scope>NUCLEOTIDE SEQUENCE [LARGE SCALE GENOMIC DNA]</scope>
    <source>
        <strain evidence="1 2">JCM 13503</strain>
    </source>
</reference>
<proteinExistence type="predicted"/>
<gene>
    <name evidence="1" type="ORF">ACFFLM_15655</name>
</gene>
<accession>A0ABV6B0X4</accession>
<evidence type="ECO:0000313" key="1">
    <source>
        <dbReference type="EMBL" id="MFB9993402.1"/>
    </source>
</evidence>